<comment type="caution">
    <text evidence="2">The sequence shown here is derived from an EMBL/GenBank/DDBJ whole genome shotgun (WGS) entry which is preliminary data.</text>
</comment>
<dbReference type="RefSeq" id="WP_241965070.1">
    <property type="nucleotide sequence ID" value="NZ_RCDB01000001.1"/>
</dbReference>
<dbReference type="AlphaFoldDB" id="A0A498C9J3"/>
<gene>
    <name evidence="2" type="ORF">C7474_0586</name>
</gene>
<keyword evidence="3" id="KW-1185">Reference proteome</keyword>
<evidence type="ECO:0000256" key="1">
    <source>
        <dbReference type="SAM" id="MobiDB-lite"/>
    </source>
</evidence>
<accession>A0A498C9J3</accession>
<name>A0A498C9J3_9MICO</name>
<protein>
    <submittedName>
        <fullName evidence="2">Uncharacterized protein</fullName>
    </submittedName>
</protein>
<reference evidence="2 3" key="1">
    <citation type="journal article" date="2015" name="Stand. Genomic Sci.">
        <title>Genomic Encyclopedia of Bacterial and Archaeal Type Strains, Phase III: the genomes of soil and plant-associated and newly described type strains.</title>
        <authorList>
            <person name="Whitman W.B."/>
            <person name="Woyke T."/>
            <person name="Klenk H.P."/>
            <person name="Zhou Y."/>
            <person name="Lilburn T.G."/>
            <person name="Beck B.J."/>
            <person name="De Vos P."/>
            <person name="Vandamme P."/>
            <person name="Eisen J.A."/>
            <person name="Garrity G."/>
            <person name="Hugenholtz P."/>
            <person name="Kyrpides N.C."/>
        </authorList>
    </citation>
    <scope>NUCLEOTIDE SEQUENCE [LARGE SCALE GENOMIC DNA]</scope>
    <source>
        <strain evidence="2 3">S2T63</strain>
    </source>
</reference>
<dbReference type="Proteomes" id="UP000273158">
    <property type="component" value="Unassembled WGS sequence"/>
</dbReference>
<feature type="region of interest" description="Disordered" evidence="1">
    <location>
        <begin position="1"/>
        <end position="20"/>
    </location>
</feature>
<dbReference type="EMBL" id="RCDB01000001">
    <property type="protein sequence ID" value="RLK52634.1"/>
    <property type="molecule type" value="Genomic_DNA"/>
</dbReference>
<evidence type="ECO:0000313" key="3">
    <source>
        <dbReference type="Proteomes" id="UP000273158"/>
    </source>
</evidence>
<organism evidence="2 3">
    <name type="scientific">Microbacterium telephonicum</name>
    <dbReference type="NCBI Taxonomy" id="1714841"/>
    <lineage>
        <taxon>Bacteria</taxon>
        <taxon>Bacillati</taxon>
        <taxon>Actinomycetota</taxon>
        <taxon>Actinomycetes</taxon>
        <taxon>Micrococcales</taxon>
        <taxon>Microbacteriaceae</taxon>
        <taxon>Microbacterium</taxon>
    </lineage>
</organism>
<sequence>MTGNPMVPFPPLAGGDDSDVEADAVRDDDVTVEVDGETALDPDADDALVDSAAADRIAAETGTGDGTAEDAGGVT</sequence>
<proteinExistence type="predicted"/>
<evidence type="ECO:0000313" key="2">
    <source>
        <dbReference type="EMBL" id="RLK52634.1"/>
    </source>
</evidence>